<reference evidence="3 4" key="1">
    <citation type="submission" date="2023-12" db="EMBL/GenBank/DDBJ databases">
        <title>the genome sequence of Hyalangium sp. s54d21.</title>
        <authorList>
            <person name="Zhang X."/>
        </authorList>
    </citation>
    <scope>NUCLEOTIDE SEQUENCE [LARGE SCALE GENOMIC DNA]</scope>
    <source>
        <strain evidence="4">s54d21</strain>
    </source>
</reference>
<name>A0ABU5GVD1_9BACT</name>
<evidence type="ECO:0000256" key="2">
    <source>
        <dbReference type="SAM" id="MobiDB-lite"/>
    </source>
</evidence>
<keyword evidence="4" id="KW-1185">Reference proteome</keyword>
<dbReference type="RefSeq" id="WP_321543856.1">
    <property type="nucleotide sequence ID" value="NZ_JAXIVS010000001.1"/>
</dbReference>
<dbReference type="EMBL" id="JAXIVS010000001">
    <property type="protein sequence ID" value="MDY7225138.1"/>
    <property type="molecule type" value="Genomic_DNA"/>
</dbReference>
<dbReference type="Proteomes" id="UP001291309">
    <property type="component" value="Unassembled WGS sequence"/>
</dbReference>
<proteinExistence type="predicted"/>
<sequence length="371" mass="40554">MAKDKTSKRRSGSGSKSKSETRAPKKSPASSGGVVTSGRKRTVPGPRAEKAGASEQPQAGESDRRDTPRDLPAVTEAPTTPGSQGPQALLARMRTLETLETAYEAWLELKLEHAAARSRFREERERLDQQGSFLIGAVRAAGVEPKPSTDTALVPASPADGFLRQAEGRISQSRAELERKAAESEALYQEAFGELRATLTDRVRRYLSASRPSLQLLLRKVGATRSILHIARVGSDEAVLLCFLLCGRIPSRYGFLFDDSTEDVSLPPAPLYADEGVTEAEVRPSATALEARVRAPSQVLPLKGFLPLFVPRPEGGEDFFRLLQRGPVMEVEVAEGSEFRNILSREEAERFAGHLLRLKLEEKIELEIEAG</sequence>
<evidence type="ECO:0000313" key="3">
    <source>
        <dbReference type="EMBL" id="MDY7225138.1"/>
    </source>
</evidence>
<protein>
    <submittedName>
        <fullName evidence="3">Uncharacterized protein</fullName>
    </submittedName>
</protein>
<gene>
    <name evidence="3" type="ORF">SYV04_02040</name>
</gene>
<accession>A0ABU5GVD1</accession>
<evidence type="ECO:0000313" key="4">
    <source>
        <dbReference type="Proteomes" id="UP001291309"/>
    </source>
</evidence>
<feature type="compositionally biased region" description="Basic residues" evidence="2">
    <location>
        <begin position="1"/>
        <end position="11"/>
    </location>
</feature>
<organism evidence="3 4">
    <name type="scientific">Hyalangium rubrum</name>
    <dbReference type="NCBI Taxonomy" id="3103134"/>
    <lineage>
        <taxon>Bacteria</taxon>
        <taxon>Pseudomonadati</taxon>
        <taxon>Myxococcota</taxon>
        <taxon>Myxococcia</taxon>
        <taxon>Myxococcales</taxon>
        <taxon>Cystobacterineae</taxon>
        <taxon>Archangiaceae</taxon>
        <taxon>Hyalangium</taxon>
    </lineage>
</organism>
<feature type="compositionally biased region" description="Polar residues" evidence="2">
    <location>
        <begin position="77"/>
        <end position="86"/>
    </location>
</feature>
<comment type="caution">
    <text evidence="3">The sequence shown here is derived from an EMBL/GenBank/DDBJ whole genome shotgun (WGS) entry which is preliminary data.</text>
</comment>
<evidence type="ECO:0000256" key="1">
    <source>
        <dbReference type="SAM" id="Coils"/>
    </source>
</evidence>
<keyword evidence="1" id="KW-0175">Coiled coil</keyword>
<feature type="coiled-coil region" evidence="1">
    <location>
        <begin position="163"/>
        <end position="194"/>
    </location>
</feature>
<feature type="region of interest" description="Disordered" evidence="2">
    <location>
        <begin position="1"/>
        <end position="88"/>
    </location>
</feature>